<dbReference type="AlphaFoldDB" id="A0AAV1IKP0"/>
<sequence>MVLVYGVGIWVTIANAWFFMAAIGTDLLWLRFYLFAAYVSLLIAGLTNFPPWGTWHRINGDLWILGGILWPFIVGLFHLQGLSVLCWDERPVRLASSDDEALWRLAYRRSGMGRLEFKQALKLGRWRRFRKGEVIFDTQGERAASATSLHLLVEGVAVLTAKRDEGNSATSSLYSGYLFNLAVCNAFGVYIGLERAPIEKVVATTDCLLYKWDLDAVEKMASPACAALAAAWRNLVLYAVGAAFSSTCDDIYASNGDSEVPGFLEGARSRDLVEPLSEEEQQRIHPWSWLKWFVLMHNPIVPSGLRHNSMPNSGMRARGRLLASSTTSDTLLSHRSSTRLHMTYSEKIASHC</sequence>
<gene>
    <name evidence="2" type="ORF">CVIRNUC_011054</name>
</gene>
<dbReference type="InterPro" id="IPR000595">
    <property type="entry name" value="cNMP-bd_dom"/>
</dbReference>
<keyword evidence="1" id="KW-1133">Transmembrane helix</keyword>
<feature type="transmembrane region" description="Helical" evidence="1">
    <location>
        <begin position="32"/>
        <end position="50"/>
    </location>
</feature>
<feature type="transmembrane region" description="Helical" evidence="1">
    <location>
        <begin position="62"/>
        <end position="87"/>
    </location>
</feature>
<name>A0AAV1IKP0_9CHLO</name>
<dbReference type="Gene3D" id="2.60.120.10">
    <property type="entry name" value="Jelly Rolls"/>
    <property type="match status" value="1"/>
</dbReference>
<keyword evidence="1" id="KW-0812">Transmembrane</keyword>
<dbReference type="Proteomes" id="UP001314263">
    <property type="component" value="Unassembled WGS sequence"/>
</dbReference>
<dbReference type="EMBL" id="CAUYUE010000018">
    <property type="protein sequence ID" value="CAK0787832.1"/>
    <property type="molecule type" value="Genomic_DNA"/>
</dbReference>
<dbReference type="InterPro" id="IPR018490">
    <property type="entry name" value="cNMP-bd_dom_sf"/>
</dbReference>
<organism evidence="2 3">
    <name type="scientific">Coccomyxa viridis</name>
    <dbReference type="NCBI Taxonomy" id="1274662"/>
    <lineage>
        <taxon>Eukaryota</taxon>
        <taxon>Viridiplantae</taxon>
        <taxon>Chlorophyta</taxon>
        <taxon>core chlorophytes</taxon>
        <taxon>Trebouxiophyceae</taxon>
        <taxon>Trebouxiophyceae incertae sedis</taxon>
        <taxon>Coccomyxaceae</taxon>
        <taxon>Coccomyxa</taxon>
    </lineage>
</organism>
<evidence type="ECO:0008006" key="4">
    <source>
        <dbReference type="Google" id="ProtNLM"/>
    </source>
</evidence>
<proteinExistence type="predicted"/>
<comment type="caution">
    <text evidence="2">The sequence shown here is derived from an EMBL/GenBank/DDBJ whole genome shotgun (WGS) entry which is preliminary data.</text>
</comment>
<evidence type="ECO:0000256" key="1">
    <source>
        <dbReference type="SAM" id="Phobius"/>
    </source>
</evidence>
<feature type="transmembrane region" description="Helical" evidence="1">
    <location>
        <begin position="6"/>
        <end position="25"/>
    </location>
</feature>
<reference evidence="2 3" key="1">
    <citation type="submission" date="2023-10" db="EMBL/GenBank/DDBJ databases">
        <authorList>
            <person name="Maclean D."/>
            <person name="Macfadyen A."/>
        </authorList>
    </citation>
    <scope>NUCLEOTIDE SEQUENCE [LARGE SCALE GENOMIC DNA]</scope>
</reference>
<evidence type="ECO:0000313" key="2">
    <source>
        <dbReference type="EMBL" id="CAK0787832.1"/>
    </source>
</evidence>
<dbReference type="CDD" id="cd00038">
    <property type="entry name" value="CAP_ED"/>
    <property type="match status" value="1"/>
</dbReference>
<accession>A0AAV1IKP0</accession>
<keyword evidence="3" id="KW-1185">Reference proteome</keyword>
<dbReference type="SUPFAM" id="SSF51206">
    <property type="entry name" value="cAMP-binding domain-like"/>
    <property type="match status" value="1"/>
</dbReference>
<evidence type="ECO:0000313" key="3">
    <source>
        <dbReference type="Proteomes" id="UP001314263"/>
    </source>
</evidence>
<keyword evidence="1" id="KW-0472">Membrane</keyword>
<protein>
    <recommendedName>
        <fullName evidence="4">Cyclic nucleotide-binding domain-containing protein</fullName>
    </recommendedName>
</protein>
<dbReference type="InterPro" id="IPR014710">
    <property type="entry name" value="RmlC-like_jellyroll"/>
</dbReference>